<dbReference type="STRING" id="105984.A0A427XLA7"/>
<comment type="caution">
    <text evidence="8">The sequence shown here is derived from an EMBL/GenBank/DDBJ whole genome shotgun (WGS) entry which is preliminary data.</text>
</comment>
<dbReference type="Proteomes" id="UP000279236">
    <property type="component" value="Unassembled WGS sequence"/>
</dbReference>
<feature type="compositionally biased region" description="Polar residues" evidence="5">
    <location>
        <begin position="399"/>
        <end position="423"/>
    </location>
</feature>
<comment type="subcellular location">
    <subcellularLocation>
        <location evidence="1">Endomembrane system</location>
        <topology evidence="1">Multi-pass membrane protein</topology>
    </subcellularLocation>
</comment>
<name>A0A427XLA7_9TREE</name>
<proteinExistence type="predicted"/>
<feature type="transmembrane region" description="Helical" evidence="6">
    <location>
        <begin position="182"/>
        <end position="201"/>
    </location>
</feature>
<feature type="transmembrane region" description="Helical" evidence="6">
    <location>
        <begin position="32"/>
        <end position="50"/>
    </location>
</feature>
<dbReference type="InterPro" id="IPR010482">
    <property type="entry name" value="TECPR1-like_DysF"/>
</dbReference>
<feature type="domain" description="Peroxin/Ferlin" evidence="7">
    <location>
        <begin position="275"/>
        <end position="358"/>
    </location>
</feature>
<dbReference type="OrthoDB" id="5586090at2759"/>
<dbReference type="InterPro" id="IPR052646">
    <property type="entry name" value="Peroxisomal_PEX28-32"/>
</dbReference>
<organism evidence="8 9">
    <name type="scientific">Apiotrichum porosum</name>
    <dbReference type="NCBI Taxonomy" id="105984"/>
    <lineage>
        <taxon>Eukaryota</taxon>
        <taxon>Fungi</taxon>
        <taxon>Dikarya</taxon>
        <taxon>Basidiomycota</taxon>
        <taxon>Agaricomycotina</taxon>
        <taxon>Tremellomycetes</taxon>
        <taxon>Trichosporonales</taxon>
        <taxon>Trichosporonaceae</taxon>
        <taxon>Apiotrichum</taxon>
    </lineage>
</organism>
<evidence type="ECO:0000256" key="2">
    <source>
        <dbReference type="ARBA" id="ARBA00022692"/>
    </source>
</evidence>
<evidence type="ECO:0000313" key="9">
    <source>
        <dbReference type="Proteomes" id="UP000279236"/>
    </source>
</evidence>
<feature type="region of interest" description="Disordered" evidence="5">
    <location>
        <begin position="455"/>
        <end position="480"/>
    </location>
</feature>
<feature type="region of interest" description="Disordered" evidence="5">
    <location>
        <begin position="549"/>
        <end position="650"/>
    </location>
</feature>
<dbReference type="EMBL" id="RSCE01000009">
    <property type="protein sequence ID" value="RSH79636.1"/>
    <property type="molecule type" value="Genomic_DNA"/>
</dbReference>
<protein>
    <recommendedName>
        <fullName evidence="7">Peroxin/Ferlin domain-containing protein</fullName>
    </recommendedName>
</protein>
<dbReference type="RefSeq" id="XP_028474745.1">
    <property type="nucleotide sequence ID" value="XM_028624577.1"/>
</dbReference>
<accession>A0A427XLA7</accession>
<evidence type="ECO:0000256" key="5">
    <source>
        <dbReference type="SAM" id="MobiDB-lite"/>
    </source>
</evidence>
<evidence type="ECO:0000256" key="4">
    <source>
        <dbReference type="ARBA" id="ARBA00023136"/>
    </source>
</evidence>
<dbReference type="AlphaFoldDB" id="A0A427XLA7"/>
<sequence length="666" mass="70966">MAPAATLDPQPDKPQQAAMPATDLVASLPAPFLRLLILFATPIATLRTALEIVFWTPERRVESYLLVGGWWAFCLGFGYAFAWLIPPLVFAPLFPLGRLRLNSTPAPTHTIPATPATTETILVTVGDLHSISAIIPPSPVPHMSVIYNRFHQLGPWRLLRGLLVLWATWVVLGYALGTRVLVAITGSILLLLPSPPLAYVVNLLKKSLAVRRLVALTFILVFGSPERNYVFGSPMGWLKSKWYWSQHPAEALAFERVLDEAEEEELAAGTQAGNPVYFRFELHENQRWWMGLDWTSALLPQERPSWCDSHILPVSPPVAFTLPPPTSIDLPAPTRNEPRAQVRRTAAWRWLDDDWSVVRTGSGATASTAPATIVGMSSPSPTDDSSSDTRSIASIDLPRSSSRDSAASKQPRPSSGIFGSSPPQDDGHTRSPSMAEQAFAKGLGRLKNVNVPLASPVVSPTKAPSVRGRTGSEASGGGDVSIDDVVAGATPSGDAPIAPVDDATDADGWVYGDNKWENMTARGGLGKFTRRRRWQRRAVCTETVQRIPDLAPLPNTDDGDMDAGSGAATPVPAGYKAAPTTTTTTTTTTTSSATAGVTNSTSTGSLKTSAAGVSVEPKSMSADARTANSGPAIAPAPSSMVPAGPGSARDEQLRQRLKKAMGSMGA</sequence>
<dbReference type="GO" id="GO:0007031">
    <property type="term" value="P:peroxisome organization"/>
    <property type="evidence" value="ECO:0007669"/>
    <property type="project" value="UniProtKB-ARBA"/>
</dbReference>
<feature type="compositionally biased region" description="Low complexity" evidence="5">
    <location>
        <begin position="360"/>
        <end position="396"/>
    </location>
</feature>
<keyword evidence="4 6" id="KW-0472">Membrane</keyword>
<dbReference type="GeneID" id="39593831"/>
<dbReference type="Pfam" id="PF06398">
    <property type="entry name" value="Pex24p"/>
    <property type="match status" value="2"/>
</dbReference>
<evidence type="ECO:0000256" key="1">
    <source>
        <dbReference type="ARBA" id="ARBA00004127"/>
    </source>
</evidence>
<reference evidence="8 9" key="1">
    <citation type="submission" date="2018-11" db="EMBL/GenBank/DDBJ databases">
        <title>Genome sequence of Apiotrichum porosum DSM 27194.</title>
        <authorList>
            <person name="Aliyu H."/>
            <person name="Gorte O."/>
            <person name="Ochsenreither K."/>
        </authorList>
    </citation>
    <scope>NUCLEOTIDE SEQUENCE [LARGE SCALE GENOMIC DNA]</scope>
    <source>
        <strain evidence="8 9">DSM 27194</strain>
    </source>
</reference>
<feature type="transmembrane region" description="Helical" evidence="6">
    <location>
        <begin position="70"/>
        <end position="94"/>
    </location>
</feature>
<gene>
    <name evidence="8" type="ORF">EHS24_009288</name>
</gene>
<dbReference type="GO" id="GO:0012505">
    <property type="term" value="C:endomembrane system"/>
    <property type="evidence" value="ECO:0007669"/>
    <property type="project" value="UniProtKB-SubCell"/>
</dbReference>
<evidence type="ECO:0000313" key="8">
    <source>
        <dbReference type="EMBL" id="RSH79636.1"/>
    </source>
</evidence>
<dbReference type="InterPro" id="IPR006614">
    <property type="entry name" value="Peroxin/Ferlin"/>
</dbReference>
<dbReference type="PANTHER" id="PTHR31679">
    <property type="entry name" value="PEROXISOMAL MEMBRANE PROTEIN PEX30-RELATED"/>
    <property type="match status" value="1"/>
</dbReference>
<dbReference type="GO" id="GO:0005778">
    <property type="term" value="C:peroxisomal membrane"/>
    <property type="evidence" value="ECO:0007669"/>
    <property type="project" value="TreeGrafter"/>
</dbReference>
<dbReference type="SMART" id="SM00693">
    <property type="entry name" value="DysFN"/>
    <property type="match status" value="1"/>
</dbReference>
<feature type="compositionally biased region" description="Low complexity" evidence="5">
    <location>
        <begin position="580"/>
        <end position="605"/>
    </location>
</feature>
<feature type="transmembrane region" description="Helical" evidence="6">
    <location>
        <begin position="158"/>
        <end position="176"/>
    </location>
</feature>
<feature type="region of interest" description="Disordered" evidence="5">
    <location>
        <begin position="360"/>
        <end position="434"/>
    </location>
</feature>
<evidence type="ECO:0000259" key="7">
    <source>
        <dbReference type="SMART" id="SM00693"/>
    </source>
</evidence>
<dbReference type="PANTHER" id="PTHR31679:SF2">
    <property type="entry name" value="PEROXISOMAL MEMBRANE PROTEIN PEX30-RELATED"/>
    <property type="match status" value="1"/>
</dbReference>
<evidence type="ECO:0000256" key="6">
    <source>
        <dbReference type="SAM" id="Phobius"/>
    </source>
</evidence>
<keyword evidence="2 6" id="KW-0812">Transmembrane</keyword>
<evidence type="ECO:0000256" key="3">
    <source>
        <dbReference type="ARBA" id="ARBA00022989"/>
    </source>
</evidence>
<keyword evidence="3 6" id="KW-1133">Transmembrane helix</keyword>
<keyword evidence="9" id="KW-1185">Reference proteome</keyword>